<keyword evidence="1 2" id="KW-0560">Oxidoreductase</keyword>
<dbReference type="GO" id="GO:0030267">
    <property type="term" value="F:glyoxylate reductase (NADPH) activity"/>
    <property type="evidence" value="ECO:0007669"/>
    <property type="project" value="TreeGrafter"/>
</dbReference>
<gene>
    <name evidence="5" type="ORF">CE154_007695</name>
</gene>
<dbReference type="PANTHER" id="PTHR10996:SF283">
    <property type="entry name" value="GLYOXYLATE_HYDROXYPYRUVATE REDUCTASE B"/>
    <property type="match status" value="1"/>
</dbReference>
<dbReference type="AlphaFoldDB" id="A0A420KI31"/>
<evidence type="ECO:0000259" key="4">
    <source>
        <dbReference type="Pfam" id="PF02826"/>
    </source>
</evidence>
<dbReference type="InterPro" id="IPR036291">
    <property type="entry name" value="NAD(P)-bd_dom_sf"/>
</dbReference>
<dbReference type="SUPFAM" id="SSF52283">
    <property type="entry name" value="Formate/glycerate dehydrogenase catalytic domain-like"/>
    <property type="match status" value="1"/>
</dbReference>
<reference evidence="5 6" key="1">
    <citation type="submission" date="2018-09" db="EMBL/GenBank/DDBJ databases">
        <title>Genome comparison of Alicycliphilus sp. BQ1, a polyurethanolytic bacterium, with its closest phylogenetic relatives Alicycliphilus denitrificans BC and K601, unable to attack polyurethane.</title>
        <authorList>
            <person name="Loza-Tavera H."/>
            <person name="Lozano L."/>
            <person name="Cevallos M."/>
            <person name="Maya-Lucas O."/>
            <person name="Garcia-Mena J."/>
            <person name="Hernandez J."/>
        </authorList>
    </citation>
    <scope>NUCLEOTIDE SEQUENCE [LARGE SCALE GENOMIC DNA]</scope>
    <source>
        <strain evidence="5 6">BQ1</strain>
    </source>
</reference>
<evidence type="ECO:0000313" key="5">
    <source>
        <dbReference type="EMBL" id="RKJ99594.1"/>
    </source>
</evidence>
<dbReference type="Pfam" id="PF02826">
    <property type="entry name" value="2-Hacid_dh_C"/>
    <property type="match status" value="1"/>
</dbReference>
<dbReference type="InterPro" id="IPR006139">
    <property type="entry name" value="D-isomer_2_OHA_DH_cat_dom"/>
</dbReference>
<protein>
    <submittedName>
        <fullName evidence="5">Hydroxyacid dehydrogenase</fullName>
    </submittedName>
</protein>
<evidence type="ECO:0000256" key="2">
    <source>
        <dbReference type="RuleBase" id="RU003719"/>
    </source>
</evidence>
<dbReference type="GO" id="GO:0051287">
    <property type="term" value="F:NAD binding"/>
    <property type="evidence" value="ECO:0007669"/>
    <property type="project" value="InterPro"/>
</dbReference>
<dbReference type="RefSeq" id="WP_094436606.1">
    <property type="nucleotide sequence ID" value="NZ_NKDB02000001.1"/>
</dbReference>
<comment type="caution">
    <text evidence="5">The sequence shown here is derived from an EMBL/GenBank/DDBJ whole genome shotgun (WGS) entry which is preliminary data.</text>
</comment>
<dbReference type="SUPFAM" id="SSF51735">
    <property type="entry name" value="NAD(P)-binding Rossmann-fold domains"/>
    <property type="match status" value="1"/>
</dbReference>
<dbReference type="Proteomes" id="UP000216225">
    <property type="component" value="Unassembled WGS sequence"/>
</dbReference>
<dbReference type="InterPro" id="IPR006140">
    <property type="entry name" value="D-isomer_DH_NAD-bd"/>
</dbReference>
<dbReference type="GO" id="GO:0005829">
    <property type="term" value="C:cytosol"/>
    <property type="evidence" value="ECO:0007669"/>
    <property type="project" value="TreeGrafter"/>
</dbReference>
<feature type="domain" description="D-isomer specific 2-hydroxyacid dehydrogenase NAD-binding" evidence="4">
    <location>
        <begin position="106"/>
        <end position="281"/>
    </location>
</feature>
<dbReference type="InterPro" id="IPR050223">
    <property type="entry name" value="D-isomer_2-hydroxyacid_DH"/>
</dbReference>
<dbReference type="Gene3D" id="3.40.50.720">
    <property type="entry name" value="NAD(P)-binding Rossmann-like Domain"/>
    <property type="match status" value="2"/>
</dbReference>
<evidence type="ECO:0000313" key="6">
    <source>
        <dbReference type="Proteomes" id="UP000216225"/>
    </source>
</evidence>
<comment type="similarity">
    <text evidence="2">Belongs to the D-isomer specific 2-hydroxyacid dehydrogenase family.</text>
</comment>
<dbReference type="Pfam" id="PF00389">
    <property type="entry name" value="2-Hacid_dh"/>
    <property type="match status" value="1"/>
</dbReference>
<evidence type="ECO:0000256" key="1">
    <source>
        <dbReference type="ARBA" id="ARBA00023002"/>
    </source>
</evidence>
<organism evidence="5 6">
    <name type="scientific">Alicycliphilus denitrificans</name>
    <dbReference type="NCBI Taxonomy" id="179636"/>
    <lineage>
        <taxon>Bacteria</taxon>
        <taxon>Pseudomonadati</taxon>
        <taxon>Pseudomonadota</taxon>
        <taxon>Betaproteobacteria</taxon>
        <taxon>Burkholderiales</taxon>
        <taxon>Comamonadaceae</taxon>
        <taxon>Alicycliphilus</taxon>
    </lineage>
</organism>
<dbReference type="PANTHER" id="PTHR10996">
    <property type="entry name" value="2-HYDROXYACID DEHYDROGENASE-RELATED"/>
    <property type="match status" value="1"/>
</dbReference>
<dbReference type="InterPro" id="IPR029753">
    <property type="entry name" value="D-isomer_DH_CS"/>
</dbReference>
<dbReference type="GO" id="GO:0016618">
    <property type="term" value="F:hydroxypyruvate reductase [NAD(P)H] activity"/>
    <property type="evidence" value="ECO:0007669"/>
    <property type="project" value="TreeGrafter"/>
</dbReference>
<proteinExistence type="inferred from homology"/>
<accession>A0A420KI31</accession>
<feature type="domain" description="D-isomer specific 2-hydroxyacid dehydrogenase catalytic" evidence="3">
    <location>
        <begin position="5"/>
        <end position="311"/>
    </location>
</feature>
<dbReference type="EMBL" id="NKDB02000001">
    <property type="protein sequence ID" value="RKJ99594.1"/>
    <property type="molecule type" value="Genomic_DNA"/>
</dbReference>
<dbReference type="PROSITE" id="PS00670">
    <property type="entry name" value="D_2_HYDROXYACID_DH_2"/>
    <property type="match status" value="1"/>
</dbReference>
<sequence length="320" mass="33858">MPHLLIARTVHEDGLQLLRERSDWTFTCLDDAADPEFAEHLPHADAVVLRYRSLGRAHVERAPRLRCISRHGVGYDSVDTQALRERGITLTITPDANASAVAEHAMALLLSVARRIPQCHASVAAGLWAQGIGPQPFFELEGKRALVVGAGRIGRAMAVRLQGFGMAVEFFDPFLPAGATLPAGCSRAEALEPALARADVVSLHVPATQATRGLVDPLACRRGAILINTARGGVVDADRLLAALRTGHLYGAGTDVFDTEPVPAGHPLLAEPALVATPHAASLSDGALRRMARESVQNVLDFFDGRLRAAAVVDLGGGGA</sequence>
<evidence type="ECO:0000259" key="3">
    <source>
        <dbReference type="Pfam" id="PF00389"/>
    </source>
</evidence>
<name>A0A420KI31_9BURK</name>